<dbReference type="EMBL" id="JANRMS010005908">
    <property type="protein sequence ID" value="KAJ3500445.1"/>
    <property type="molecule type" value="Genomic_DNA"/>
</dbReference>
<accession>A0ACC1R9E6</accession>
<evidence type="ECO:0000313" key="1">
    <source>
        <dbReference type="EMBL" id="KAJ3500445.1"/>
    </source>
</evidence>
<sequence>MNPYAGPTTTSSATPSWHENPGVFARALQNIERWGKELHDVEVSLEAKIGEKAANGMGQGRESMSNTIATPVDAKAKTPLPTQATGTSKGKAANSNAKAGPAKNTRTTSKPTVKQIRASKSTDVETPKASKAEAKAPSQNKPRTPAEKNPSIALDDLSPTTPGVGSEPPAPERTGEKSCPVEAIAGSSTGSAANGAHPEVGQRGLDEK</sequence>
<name>A0ACC1R9E6_9HYPO</name>
<keyword evidence="2" id="KW-1185">Reference proteome</keyword>
<proteinExistence type="predicted"/>
<reference evidence="1" key="1">
    <citation type="submission" date="2022-08" db="EMBL/GenBank/DDBJ databases">
        <title>Genome Sequence of Fusarium decemcellulare.</title>
        <authorList>
            <person name="Buettner E."/>
        </authorList>
    </citation>
    <scope>NUCLEOTIDE SEQUENCE</scope>
    <source>
        <strain evidence="1">Babe19</strain>
    </source>
</reference>
<dbReference type="Proteomes" id="UP001148629">
    <property type="component" value="Unassembled WGS sequence"/>
</dbReference>
<comment type="caution">
    <text evidence="1">The sequence shown here is derived from an EMBL/GenBank/DDBJ whole genome shotgun (WGS) entry which is preliminary data.</text>
</comment>
<organism evidence="1 2">
    <name type="scientific">Fusarium decemcellulare</name>
    <dbReference type="NCBI Taxonomy" id="57161"/>
    <lineage>
        <taxon>Eukaryota</taxon>
        <taxon>Fungi</taxon>
        <taxon>Dikarya</taxon>
        <taxon>Ascomycota</taxon>
        <taxon>Pezizomycotina</taxon>
        <taxon>Sordariomycetes</taxon>
        <taxon>Hypocreomycetidae</taxon>
        <taxon>Hypocreales</taxon>
        <taxon>Nectriaceae</taxon>
        <taxon>Fusarium</taxon>
        <taxon>Fusarium decemcellulare species complex</taxon>
    </lineage>
</organism>
<evidence type="ECO:0000313" key="2">
    <source>
        <dbReference type="Proteomes" id="UP001148629"/>
    </source>
</evidence>
<gene>
    <name evidence="1" type="ORF">NM208_g17140</name>
</gene>
<protein>
    <submittedName>
        <fullName evidence="1">Uncharacterized protein</fullName>
    </submittedName>
</protein>